<dbReference type="AlphaFoldDB" id="A0AAN9XZN5"/>
<dbReference type="InterPro" id="IPR050271">
    <property type="entry name" value="UDP-glycosyltransferase"/>
</dbReference>
<dbReference type="GO" id="GO:0005783">
    <property type="term" value="C:endoplasmic reticulum"/>
    <property type="evidence" value="ECO:0007669"/>
    <property type="project" value="UniProtKB-SubCell"/>
</dbReference>
<comment type="subcellular location">
    <subcellularLocation>
        <location evidence="10">Endomembrane system</location>
        <topology evidence="10">Single-pass type I membrane protein</topology>
    </subcellularLocation>
    <subcellularLocation>
        <location evidence="1">Endoplasmic reticulum</location>
    </subcellularLocation>
    <subcellularLocation>
        <location evidence="12">Membrane</location>
        <topology evidence="12">Single-pass membrane protein</topology>
    </subcellularLocation>
</comment>
<dbReference type="Gene3D" id="3.40.50.2000">
    <property type="entry name" value="Glycogen Phosphorylase B"/>
    <property type="match status" value="1"/>
</dbReference>
<dbReference type="PANTHER" id="PTHR48043:SF159">
    <property type="entry name" value="EG:EG0003.4 PROTEIN-RELATED"/>
    <property type="match status" value="1"/>
</dbReference>
<evidence type="ECO:0000313" key="14">
    <source>
        <dbReference type="Proteomes" id="UP001367676"/>
    </source>
</evidence>
<keyword evidence="6" id="KW-0256">Endoplasmic reticulum</keyword>
<dbReference type="InterPro" id="IPR002213">
    <property type="entry name" value="UDP_glucos_trans"/>
</dbReference>
<gene>
    <name evidence="13" type="ORF">V9T40_011599</name>
</gene>
<dbReference type="PROSITE" id="PS00375">
    <property type="entry name" value="UDPGT"/>
    <property type="match status" value="1"/>
</dbReference>
<dbReference type="SUPFAM" id="SSF53756">
    <property type="entry name" value="UDP-Glycosyltransferase/glycogen phosphorylase"/>
    <property type="match status" value="1"/>
</dbReference>
<dbReference type="Pfam" id="PF00201">
    <property type="entry name" value="UDPGT"/>
    <property type="match status" value="1"/>
</dbReference>
<keyword evidence="5 12" id="KW-0812">Transmembrane</keyword>
<dbReference type="GO" id="GO:0015020">
    <property type="term" value="F:glucuronosyltransferase activity"/>
    <property type="evidence" value="ECO:0007669"/>
    <property type="project" value="UniProtKB-EC"/>
</dbReference>
<dbReference type="EC" id="2.4.1.17" evidence="12"/>
<evidence type="ECO:0000256" key="1">
    <source>
        <dbReference type="ARBA" id="ARBA00004240"/>
    </source>
</evidence>
<evidence type="ECO:0000256" key="11">
    <source>
        <dbReference type="RuleBase" id="RU003718"/>
    </source>
</evidence>
<dbReference type="GO" id="GO:0016020">
    <property type="term" value="C:membrane"/>
    <property type="evidence" value="ECO:0007669"/>
    <property type="project" value="UniProtKB-SubCell"/>
</dbReference>
<comment type="catalytic activity">
    <reaction evidence="12">
        <text>glucuronate acceptor + UDP-alpha-D-glucuronate = acceptor beta-D-glucuronoside + UDP + H(+)</text>
        <dbReference type="Rhea" id="RHEA:21032"/>
        <dbReference type="ChEBI" id="CHEBI:15378"/>
        <dbReference type="ChEBI" id="CHEBI:58052"/>
        <dbReference type="ChEBI" id="CHEBI:58223"/>
        <dbReference type="ChEBI" id="CHEBI:132367"/>
        <dbReference type="ChEBI" id="CHEBI:132368"/>
        <dbReference type="EC" id="2.4.1.17"/>
    </reaction>
</comment>
<keyword evidence="9" id="KW-0325">Glycoprotein</keyword>
<proteinExistence type="inferred from homology"/>
<keyword evidence="8 12" id="KW-0472">Membrane</keyword>
<evidence type="ECO:0000256" key="5">
    <source>
        <dbReference type="ARBA" id="ARBA00022692"/>
    </source>
</evidence>
<comment type="similarity">
    <text evidence="2 11">Belongs to the UDP-glycosyltransferase family.</text>
</comment>
<evidence type="ECO:0000256" key="9">
    <source>
        <dbReference type="ARBA" id="ARBA00023180"/>
    </source>
</evidence>
<keyword evidence="3 11" id="KW-0328">Glycosyltransferase</keyword>
<keyword evidence="14" id="KW-1185">Reference proteome</keyword>
<comment type="caution">
    <text evidence="13">The sequence shown here is derived from an EMBL/GenBank/DDBJ whole genome shotgun (WGS) entry which is preliminary data.</text>
</comment>
<keyword evidence="4 11" id="KW-0808">Transferase</keyword>
<evidence type="ECO:0000256" key="7">
    <source>
        <dbReference type="ARBA" id="ARBA00022989"/>
    </source>
</evidence>
<organism evidence="13 14">
    <name type="scientific">Parthenolecanium corni</name>
    <dbReference type="NCBI Taxonomy" id="536013"/>
    <lineage>
        <taxon>Eukaryota</taxon>
        <taxon>Metazoa</taxon>
        <taxon>Ecdysozoa</taxon>
        <taxon>Arthropoda</taxon>
        <taxon>Hexapoda</taxon>
        <taxon>Insecta</taxon>
        <taxon>Pterygota</taxon>
        <taxon>Neoptera</taxon>
        <taxon>Paraneoptera</taxon>
        <taxon>Hemiptera</taxon>
        <taxon>Sternorrhyncha</taxon>
        <taxon>Coccoidea</taxon>
        <taxon>Coccidae</taxon>
        <taxon>Parthenolecanium</taxon>
    </lineage>
</organism>
<reference evidence="13 14" key="1">
    <citation type="submission" date="2024-03" db="EMBL/GenBank/DDBJ databases">
        <title>Adaptation during the transition from Ophiocordyceps entomopathogen to insect associate is accompanied by gene loss and intensified selection.</title>
        <authorList>
            <person name="Ward C.M."/>
            <person name="Onetto C.A."/>
            <person name="Borneman A.R."/>
        </authorList>
    </citation>
    <scope>NUCLEOTIDE SEQUENCE [LARGE SCALE GENOMIC DNA]</scope>
    <source>
        <strain evidence="13">AWRI1</strain>
        <tissue evidence="13">Single Adult Female</tissue>
    </source>
</reference>
<evidence type="ECO:0000256" key="12">
    <source>
        <dbReference type="RuleBase" id="RU362059"/>
    </source>
</evidence>
<evidence type="ECO:0000256" key="10">
    <source>
        <dbReference type="ARBA" id="ARBA00046288"/>
    </source>
</evidence>
<sequence length="310" mass="36141">MEECFNFDKNDVPDIKNIIRNISLVLVNSHYTIGYIKPELPNVVNIAGLHQPSLEPLREEMKTFIDGAKHGIIYFSMGSIIEPSDFIELGNTFIQELKNFPQRVVMKWNPELLNEIPDNILVEKWISQTQVLDHPNCRLFITHGGFHSTLESINASVPLLGIPMFTDQYYNMAAAEHFGIGRMIPFKEVSVRLSAEIKEILNNPEYKENIMKRSQLFRDRLVEPLDEAMYWVRHILKHKTSTHLKPAAVHLTWYEFYAVDVLLILLAVILLTLLAMKLLVVWILRSFHSKFKKLYTRVNHKPQRKDYKDD</sequence>
<dbReference type="EMBL" id="JBBCAQ010000037">
    <property type="protein sequence ID" value="KAK7574408.1"/>
    <property type="molecule type" value="Genomic_DNA"/>
</dbReference>
<evidence type="ECO:0000256" key="4">
    <source>
        <dbReference type="ARBA" id="ARBA00022679"/>
    </source>
</evidence>
<keyword evidence="7 12" id="KW-1133">Transmembrane helix</keyword>
<dbReference type="PANTHER" id="PTHR48043">
    <property type="entry name" value="EG:EG0003.4 PROTEIN-RELATED"/>
    <property type="match status" value="1"/>
</dbReference>
<accession>A0AAN9XZN5</accession>
<protein>
    <recommendedName>
        <fullName evidence="12">UDP-glucuronosyltransferase</fullName>
        <ecNumber evidence="12">2.4.1.17</ecNumber>
    </recommendedName>
</protein>
<dbReference type="CDD" id="cd03784">
    <property type="entry name" value="GT1_Gtf-like"/>
    <property type="match status" value="1"/>
</dbReference>
<evidence type="ECO:0000313" key="13">
    <source>
        <dbReference type="EMBL" id="KAK7574408.1"/>
    </source>
</evidence>
<name>A0AAN9XZN5_9HEMI</name>
<evidence type="ECO:0000256" key="3">
    <source>
        <dbReference type="ARBA" id="ARBA00022676"/>
    </source>
</evidence>
<dbReference type="Proteomes" id="UP001367676">
    <property type="component" value="Unassembled WGS sequence"/>
</dbReference>
<dbReference type="FunFam" id="3.40.50.2000:FF:000050">
    <property type="entry name" value="UDP-glucuronosyltransferase"/>
    <property type="match status" value="1"/>
</dbReference>
<dbReference type="InterPro" id="IPR035595">
    <property type="entry name" value="UDP_glycos_trans_CS"/>
</dbReference>
<feature type="transmembrane region" description="Helical" evidence="12">
    <location>
        <begin position="261"/>
        <end position="284"/>
    </location>
</feature>
<evidence type="ECO:0000256" key="8">
    <source>
        <dbReference type="ARBA" id="ARBA00023136"/>
    </source>
</evidence>
<evidence type="ECO:0000256" key="2">
    <source>
        <dbReference type="ARBA" id="ARBA00009995"/>
    </source>
</evidence>
<evidence type="ECO:0000256" key="6">
    <source>
        <dbReference type="ARBA" id="ARBA00022824"/>
    </source>
</evidence>